<evidence type="ECO:0000313" key="1">
    <source>
        <dbReference type="Ensembl" id="ENSBGRP00000025419.1"/>
    </source>
</evidence>
<name>A0A8B9XRJ9_BOSMU</name>
<reference evidence="1" key="3">
    <citation type="submission" date="2025-09" db="UniProtKB">
        <authorList>
            <consortium name="Ensembl"/>
        </authorList>
    </citation>
    <scope>IDENTIFICATION</scope>
</reference>
<sequence>MCRVVQGATTAGTVSFCSSRSRIPLPTAWECPGQGGDAGGQAQLSRSCWASSLQWVTVSPAPLSPSALQEGQAEEPAPVLRPPAGGWWSGCSPVLSPSVRPRAGWIRQCLEGLGAAPPSRPTPTPPCPLRALRCVSPVASLSQVRVQTKGKVGAEQDTEVWDARAVEPPEKDNQLIWLLMAPKLMATSKEQKAPAETEDALGHVLGPREGPEPDWDSLFHDGPEEALEEARPWAWVLPPRQVLHGPEEDRDHIYHPREP</sequence>
<evidence type="ECO:0008006" key="3">
    <source>
        <dbReference type="Google" id="ProtNLM"/>
    </source>
</evidence>
<dbReference type="GeneTree" id="ENSGT00390000012626"/>
<evidence type="ECO:0000313" key="2">
    <source>
        <dbReference type="Proteomes" id="UP000694520"/>
    </source>
</evidence>
<reference evidence="1" key="2">
    <citation type="submission" date="2025-08" db="UniProtKB">
        <authorList>
            <consortium name="Ensembl"/>
        </authorList>
    </citation>
    <scope>IDENTIFICATION</scope>
</reference>
<dbReference type="Pfam" id="PF15314">
    <property type="entry name" value="PRAP"/>
    <property type="match status" value="1"/>
</dbReference>
<dbReference type="AlphaFoldDB" id="A0A8B9XRJ9"/>
<dbReference type="Proteomes" id="UP000694520">
    <property type="component" value="Chromosome 25"/>
</dbReference>
<keyword evidence="2" id="KW-1185">Reference proteome</keyword>
<dbReference type="PANTHER" id="PTHR37861">
    <property type="entry name" value="PROLINE-RICH ACIDIC PROTEIN 1"/>
    <property type="match status" value="1"/>
</dbReference>
<accession>A0A8B9XRJ9</accession>
<reference evidence="1" key="1">
    <citation type="submission" date="2019-05" db="EMBL/GenBank/DDBJ databases">
        <authorList>
            <person name="Zhang S."/>
            <person name="Liu J."/>
        </authorList>
    </citation>
    <scope>NUCLEOTIDE SEQUENCE [LARGE SCALE GENOMIC DNA]</scope>
</reference>
<organism evidence="1 2">
    <name type="scientific">Bos mutus grunniens</name>
    <name type="common">Wild yak</name>
    <name type="synonym">Bos grunniens</name>
    <dbReference type="NCBI Taxonomy" id="30521"/>
    <lineage>
        <taxon>Eukaryota</taxon>
        <taxon>Metazoa</taxon>
        <taxon>Chordata</taxon>
        <taxon>Craniata</taxon>
        <taxon>Vertebrata</taxon>
        <taxon>Euteleostomi</taxon>
        <taxon>Mammalia</taxon>
        <taxon>Eutheria</taxon>
        <taxon>Laurasiatheria</taxon>
        <taxon>Artiodactyla</taxon>
        <taxon>Ruminantia</taxon>
        <taxon>Pecora</taxon>
        <taxon>Bovidae</taxon>
        <taxon>Bovinae</taxon>
        <taxon>Bos</taxon>
    </lineage>
</organism>
<dbReference type="Ensembl" id="ENSBGRT00000029340.1">
    <property type="protein sequence ID" value="ENSBGRP00000025419.1"/>
    <property type="gene ID" value="ENSBGRG00000015977.1"/>
</dbReference>
<protein>
    <recommendedName>
        <fullName evidence="3">Proline-rich acidic protein 1</fullName>
    </recommendedName>
</protein>
<dbReference type="InterPro" id="IPR027922">
    <property type="entry name" value="PRAP"/>
</dbReference>
<proteinExistence type="predicted"/>
<dbReference type="PANTHER" id="PTHR37861:SF1">
    <property type="entry name" value="PROLINE-RICH ACIDIC PROTEIN 1"/>
    <property type="match status" value="1"/>
</dbReference>